<proteinExistence type="inferred from homology"/>
<dbReference type="SUPFAM" id="SSF56935">
    <property type="entry name" value="Porins"/>
    <property type="match status" value="1"/>
</dbReference>
<dbReference type="RefSeq" id="WP_305933210.1">
    <property type="nucleotide sequence ID" value="NZ_JAVAIM010000001.1"/>
</dbReference>
<dbReference type="InterPro" id="IPR037066">
    <property type="entry name" value="Plug_dom_sf"/>
</dbReference>
<evidence type="ECO:0000256" key="4">
    <source>
        <dbReference type="RuleBase" id="RU003357"/>
    </source>
</evidence>
<keyword evidence="8" id="KW-0675">Receptor</keyword>
<feature type="chain" id="PRO_5046470443" evidence="5">
    <location>
        <begin position="35"/>
        <end position="1068"/>
    </location>
</feature>
<dbReference type="InterPro" id="IPR000531">
    <property type="entry name" value="Beta-barrel_TonB"/>
</dbReference>
<sequence>MSLKSNRIAPVARRIAALTTASSLALVATQPAFAQDAQDDDNEPVVEDSENTIIVSGFRRSLETAQDFKREADTVVDAIDAEDIGALADRSVAEALQRVPGVNISRFEGADDPDRFSVEGTGVIIRGLPYVRSELNGRDIFSANGGRTLSFNDVSPELLGRVEVFKNVTADMVEGGISGTVNLVTRKPLDNPGFNLAGTIEANIGDLAEEWSPGFSILGSNTFDLPGGSVIGIQLAYAQQELVTRTDASQITDPCYRPRDLTTGGCFRVAPTTDAGFGEQEFDATNFPPDDSVIVPQGGGVRTTDLERDRRAFSGVLQWESATGDAVITAEYLRAETDTSLDEFSGLALVNNPAFFPFYVDGTTPVIEGNRVVSGTLTQVSDFGVQALPTEFLRFQQRGEAMTEDFSLDLEFQPTDRLRLNAEVQYINSTREAAGFIAATQTYSNIFFDFREETPEIRFLQPGTGDSPASYFTDPSRTFYWFNLDNQEDNEGELYSTRIDAEYDISDTGFFRSARFGARWADRSRVTRNSNYTNWSNLGAVWAGRNGNWNCDDYQAFGCGGAYIADFPELAEVRTPFGEDFQRGNAPVPFGDGSAFYFGPDNLVDAYLNGDLTGPLAEVRAFTLTPEGRGLIFERTNPDGTPCDPFCQGDISDVEESTTAGYVRVDFGTDFGNGMSLTGNIGLRYVDTEIRVGGRIQFPTAFGLGFTDPNTEVTPAVLRARCAELGGGGPGDPPGSVPGLEYCQLSDARLAEFASRYTGEILQDNDNIGFDHWLPSFNAKLDFGNGMILRGAVSRNIERPDLAAFQTGGTIGRNTGALANDGLLDTGRLFAITSGNRFLRPTTAWNYDISAEWYFDDVGSITAAFFLKDLQGVFNNGAENRTYTSPSGVDIDLVYNSTFNIDDGVIKGVEVAYQQTYDFLPGPLSGLGSQLTYTYVDPGELNNVLNGANPIAASLPLVGVSEHTVNATVFYEKGPISARAAYNWRSEYLQTPRDVIFPFSPIYGEATGQLDASIFYAVTDNVKIGVQGVNLLDEVTKTSYVIDFDGTRVIRSAFRNDRRFTFLARFDF</sequence>
<keyword evidence="2 4" id="KW-0472">Membrane</keyword>
<accession>A0ABT9HS55</accession>
<organism evidence="8 9">
    <name type="scientific">Qipengyuania profundimaris</name>
    <dbReference type="NCBI Taxonomy" id="3067652"/>
    <lineage>
        <taxon>Bacteria</taxon>
        <taxon>Pseudomonadati</taxon>
        <taxon>Pseudomonadota</taxon>
        <taxon>Alphaproteobacteria</taxon>
        <taxon>Sphingomonadales</taxon>
        <taxon>Erythrobacteraceae</taxon>
        <taxon>Qipengyuania</taxon>
    </lineage>
</organism>
<keyword evidence="4" id="KW-0798">TonB box</keyword>
<evidence type="ECO:0000256" key="5">
    <source>
        <dbReference type="SAM" id="SignalP"/>
    </source>
</evidence>
<feature type="domain" description="TonB-dependent receptor-like beta-barrel" evidence="6">
    <location>
        <begin position="483"/>
        <end position="1031"/>
    </location>
</feature>
<evidence type="ECO:0000313" key="9">
    <source>
        <dbReference type="Proteomes" id="UP001240639"/>
    </source>
</evidence>
<dbReference type="Pfam" id="PF07715">
    <property type="entry name" value="Plug"/>
    <property type="match status" value="1"/>
</dbReference>
<reference evidence="8 9" key="1">
    <citation type="submission" date="2023-08" db="EMBL/GenBank/DDBJ databases">
        <title>genomic of G39.</title>
        <authorList>
            <person name="Wang Y."/>
        </authorList>
    </citation>
    <scope>NUCLEOTIDE SEQUENCE [LARGE SCALE GENOMIC DNA]</scope>
    <source>
        <strain evidence="8 9">G39</strain>
    </source>
</reference>
<keyword evidence="5" id="KW-0732">Signal</keyword>
<evidence type="ECO:0000313" key="8">
    <source>
        <dbReference type="EMBL" id="MDP4575983.1"/>
    </source>
</evidence>
<gene>
    <name evidence="8" type="ORF">Q9K02_12600</name>
</gene>
<evidence type="ECO:0000256" key="1">
    <source>
        <dbReference type="ARBA" id="ARBA00004442"/>
    </source>
</evidence>
<dbReference type="PANTHER" id="PTHR40980:SF3">
    <property type="entry name" value="TONB-DEPENDENT RECEPTOR-LIKE BETA-BARREL DOMAIN-CONTAINING PROTEIN"/>
    <property type="match status" value="1"/>
</dbReference>
<keyword evidence="9" id="KW-1185">Reference proteome</keyword>
<dbReference type="InterPro" id="IPR036942">
    <property type="entry name" value="Beta-barrel_TonB_sf"/>
</dbReference>
<dbReference type="Gene3D" id="2.170.130.10">
    <property type="entry name" value="TonB-dependent receptor, plug domain"/>
    <property type="match status" value="1"/>
</dbReference>
<dbReference type="PANTHER" id="PTHR40980">
    <property type="entry name" value="PLUG DOMAIN-CONTAINING PROTEIN"/>
    <property type="match status" value="1"/>
</dbReference>
<protein>
    <submittedName>
        <fullName evidence="8">TonB-dependent receptor</fullName>
    </submittedName>
</protein>
<feature type="domain" description="TonB-dependent receptor plug" evidence="7">
    <location>
        <begin position="70"/>
        <end position="179"/>
    </location>
</feature>
<dbReference type="Pfam" id="PF00593">
    <property type="entry name" value="TonB_dep_Rec_b-barrel"/>
    <property type="match status" value="1"/>
</dbReference>
<keyword evidence="3" id="KW-0998">Cell outer membrane</keyword>
<dbReference type="Proteomes" id="UP001240639">
    <property type="component" value="Unassembled WGS sequence"/>
</dbReference>
<dbReference type="InterPro" id="IPR012910">
    <property type="entry name" value="Plug_dom"/>
</dbReference>
<dbReference type="InterPro" id="IPR010104">
    <property type="entry name" value="TonB_rcpt_bac"/>
</dbReference>
<dbReference type="NCBIfam" id="TIGR01782">
    <property type="entry name" value="TonB-Xanth-Caul"/>
    <property type="match status" value="1"/>
</dbReference>
<evidence type="ECO:0000259" key="7">
    <source>
        <dbReference type="Pfam" id="PF07715"/>
    </source>
</evidence>
<feature type="signal peptide" evidence="5">
    <location>
        <begin position="1"/>
        <end position="34"/>
    </location>
</feature>
<dbReference type="EMBL" id="JAVAIM010000001">
    <property type="protein sequence ID" value="MDP4575983.1"/>
    <property type="molecule type" value="Genomic_DNA"/>
</dbReference>
<comment type="subcellular location">
    <subcellularLocation>
        <location evidence="1 4">Cell outer membrane</location>
    </subcellularLocation>
</comment>
<comment type="caution">
    <text evidence="8">The sequence shown here is derived from an EMBL/GenBank/DDBJ whole genome shotgun (WGS) entry which is preliminary data.</text>
</comment>
<comment type="similarity">
    <text evidence="4">Belongs to the TonB-dependent receptor family.</text>
</comment>
<evidence type="ECO:0000259" key="6">
    <source>
        <dbReference type="Pfam" id="PF00593"/>
    </source>
</evidence>
<name>A0ABT9HS55_9SPHN</name>
<evidence type="ECO:0000256" key="2">
    <source>
        <dbReference type="ARBA" id="ARBA00023136"/>
    </source>
</evidence>
<evidence type="ECO:0000256" key="3">
    <source>
        <dbReference type="ARBA" id="ARBA00023237"/>
    </source>
</evidence>
<dbReference type="Gene3D" id="2.40.170.20">
    <property type="entry name" value="TonB-dependent receptor, beta-barrel domain"/>
    <property type="match status" value="1"/>
</dbReference>